<evidence type="ECO:0000313" key="1">
    <source>
        <dbReference type="EMBL" id="TFK06924.1"/>
    </source>
</evidence>
<proteinExistence type="predicted"/>
<name>A0A4D9ELJ8_9SAUR</name>
<reference evidence="1 2" key="1">
    <citation type="submission" date="2019-04" db="EMBL/GenBank/DDBJ databases">
        <title>Draft genome of the big-headed turtle Platysternon megacephalum.</title>
        <authorList>
            <person name="Gong S."/>
        </authorList>
    </citation>
    <scope>NUCLEOTIDE SEQUENCE [LARGE SCALE GENOMIC DNA]</scope>
    <source>
        <strain evidence="1">DO16091913</strain>
        <tissue evidence="1">Muscle</tissue>
    </source>
</reference>
<organism evidence="1 2">
    <name type="scientific">Platysternon megacephalum</name>
    <name type="common">big-headed turtle</name>
    <dbReference type="NCBI Taxonomy" id="55544"/>
    <lineage>
        <taxon>Eukaryota</taxon>
        <taxon>Metazoa</taxon>
        <taxon>Chordata</taxon>
        <taxon>Craniata</taxon>
        <taxon>Vertebrata</taxon>
        <taxon>Euteleostomi</taxon>
        <taxon>Archelosauria</taxon>
        <taxon>Testudinata</taxon>
        <taxon>Testudines</taxon>
        <taxon>Cryptodira</taxon>
        <taxon>Durocryptodira</taxon>
        <taxon>Testudinoidea</taxon>
        <taxon>Platysternidae</taxon>
        <taxon>Platysternon</taxon>
    </lineage>
</organism>
<dbReference type="EMBL" id="QXTE01000091">
    <property type="protein sequence ID" value="TFK06924.1"/>
    <property type="molecule type" value="Genomic_DNA"/>
</dbReference>
<dbReference type="AlphaFoldDB" id="A0A4D9ELJ8"/>
<reference evidence="1 2" key="2">
    <citation type="submission" date="2019-04" db="EMBL/GenBank/DDBJ databases">
        <title>The genome sequence of big-headed turtle.</title>
        <authorList>
            <person name="Gong S."/>
        </authorList>
    </citation>
    <scope>NUCLEOTIDE SEQUENCE [LARGE SCALE GENOMIC DNA]</scope>
    <source>
        <strain evidence="1">DO16091913</strain>
        <tissue evidence="1">Muscle</tissue>
    </source>
</reference>
<protein>
    <submittedName>
        <fullName evidence="1">Transcription factor SOX-5</fullName>
    </submittedName>
</protein>
<comment type="caution">
    <text evidence="1">The sequence shown here is derived from an EMBL/GenBank/DDBJ whole genome shotgun (WGS) entry which is preliminary data.</text>
</comment>
<keyword evidence="2" id="KW-1185">Reference proteome</keyword>
<gene>
    <name evidence="1" type="ORF">DR999_PMT10272</name>
</gene>
<sequence>MAHHRLIGRATIYLPSEITFILYYGATATRKTRIKVSLQEHRGSISIAVCRDCENKRVAVSHRILRNMRYSAQKEMVSYFHSHINHSFNVNVILLL</sequence>
<accession>A0A4D9ELJ8</accession>
<evidence type="ECO:0000313" key="2">
    <source>
        <dbReference type="Proteomes" id="UP000297703"/>
    </source>
</evidence>
<dbReference type="Proteomes" id="UP000297703">
    <property type="component" value="Unassembled WGS sequence"/>
</dbReference>